<sequence>MIGLSNPDLLLTKKLDVQAAQSEIERVLTDEITGYGDKNVADVNCNHGENVTIKQGNSFTCQVNVDGAPRRVTATFLDNNGNFDVGRPD</sequence>
<evidence type="ECO:0000313" key="2">
    <source>
        <dbReference type="EMBL" id="ORB69046.1"/>
    </source>
</evidence>
<evidence type="ECO:0000313" key="3">
    <source>
        <dbReference type="Proteomes" id="UP000192601"/>
    </source>
</evidence>
<dbReference type="STRING" id="1783.BST44_26315"/>
<accession>A0A1X0K3I1</accession>
<dbReference type="Pfam" id="PF14230">
    <property type="entry name" value="DUF4333"/>
    <property type="match status" value="1"/>
</dbReference>
<proteinExistence type="predicted"/>
<dbReference type="Proteomes" id="UP000192601">
    <property type="component" value="Unassembled WGS sequence"/>
</dbReference>
<organism evidence="2 3">
    <name type="scientific">Mycobacterium scrofulaceum</name>
    <dbReference type="NCBI Taxonomy" id="1783"/>
    <lineage>
        <taxon>Bacteria</taxon>
        <taxon>Bacillati</taxon>
        <taxon>Actinomycetota</taxon>
        <taxon>Actinomycetes</taxon>
        <taxon>Mycobacteriales</taxon>
        <taxon>Mycobacteriaceae</taxon>
        <taxon>Mycobacterium</taxon>
    </lineage>
</organism>
<feature type="domain" description="DUF4333" evidence="1">
    <location>
        <begin position="3"/>
        <end position="81"/>
    </location>
</feature>
<reference evidence="2 3" key="1">
    <citation type="submission" date="2017-02" db="EMBL/GenBank/DDBJ databases">
        <title>The new phylogeny of genus Mycobacterium.</title>
        <authorList>
            <person name="Tortoli E."/>
            <person name="Trovato A."/>
            <person name="Cirillo D.M."/>
        </authorList>
    </citation>
    <scope>NUCLEOTIDE SEQUENCE [LARGE SCALE GENOMIC DNA]</scope>
    <source>
        <strain evidence="2 3">DSM 43992</strain>
    </source>
</reference>
<comment type="caution">
    <text evidence="2">The sequence shown here is derived from an EMBL/GenBank/DDBJ whole genome shotgun (WGS) entry which is preliminary data.</text>
</comment>
<protein>
    <recommendedName>
        <fullName evidence="1">DUF4333 domain-containing protein</fullName>
    </recommendedName>
</protein>
<dbReference type="EMBL" id="MVIJ01000067">
    <property type="protein sequence ID" value="ORB69046.1"/>
    <property type="molecule type" value="Genomic_DNA"/>
</dbReference>
<name>A0A1X0K3I1_MYCSC</name>
<evidence type="ECO:0000259" key="1">
    <source>
        <dbReference type="Pfam" id="PF14230"/>
    </source>
</evidence>
<dbReference type="InterPro" id="IPR025637">
    <property type="entry name" value="DUF4333"/>
</dbReference>
<keyword evidence="3" id="KW-1185">Reference proteome</keyword>
<dbReference type="AlphaFoldDB" id="A0A1X0K3I1"/>
<gene>
    <name evidence="2" type="ORF">BST44_26315</name>
</gene>